<keyword evidence="1" id="KW-0812">Transmembrane</keyword>
<dbReference type="EMBL" id="JBHRTP010000012">
    <property type="protein sequence ID" value="MFC3107412.1"/>
    <property type="molecule type" value="Genomic_DNA"/>
</dbReference>
<comment type="caution">
    <text evidence="2">The sequence shown here is derived from an EMBL/GenBank/DDBJ whole genome shotgun (WGS) entry which is preliminary data.</text>
</comment>
<reference evidence="3" key="1">
    <citation type="journal article" date="2019" name="Int. J. Syst. Evol. Microbiol.">
        <title>The Global Catalogue of Microorganisms (GCM) 10K type strain sequencing project: providing services to taxonomists for standard genome sequencing and annotation.</title>
        <authorList>
            <consortium name="The Broad Institute Genomics Platform"/>
            <consortium name="The Broad Institute Genome Sequencing Center for Infectious Disease"/>
            <person name="Wu L."/>
            <person name="Ma J."/>
        </authorList>
    </citation>
    <scope>NUCLEOTIDE SEQUENCE [LARGE SCALE GENOMIC DNA]</scope>
    <source>
        <strain evidence="3">KCTC 42986</strain>
    </source>
</reference>
<evidence type="ECO:0000256" key="1">
    <source>
        <dbReference type="SAM" id="Phobius"/>
    </source>
</evidence>
<dbReference type="RefSeq" id="WP_390331063.1">
    <property type="nucleotide sequence ID" value="NZ_JBHRTP010000012.1"/>
</dbReference>
<protein>
    <submittedName>
        <fullName evidence="2">Uncharacterized protein</fullName>
    </submittedName>
</protein>
<organism evidence="2 3">
    <name type="scientific">Undibacterium arcticum</name>
    <dbReference type="NCBI Taxonomy" id="1762892"/>
    <lineage>
        <taxon>Bacteria</taxon>
        <taxon>Pseudomonadati</taxon>
        <taxon>Pseudomonadota</taxon>
        <taxon>Betaproteobacteria</taxon>
        <taxon>Burkholderiales</taxon>
        <taxon>Oxalobacteraceae</taxon>
        <taxon>Undibacterium</taxon>
    </lineage>
</organism>
<proteinExistence type="predicted"/>
<keyword evidence="1" id="KW-0472">Membrane</keyword>
<keyword evidence="3" id="KW-1185">Reference proteome</keyword>
<feature type="non-terminal residue" evidence="2">
    <location>
        <position position="1"/>
    </location>
</feature>
<accession>A0ABV7F0Q0</accession>
<dbReference type="Proteomes" id="UP001595530">
    <property type="component" value="Unassembled WGS sequence"/>
</dbReference>
<keyword evidence="1" id="KW-1133">Transmembrane helix</keyword>
<evidence type="ECO:0000313" key="3">
    <source>
        <dbReference type="Proteomes" id="UP001595530"/>
    </source>
</evidence>
<sequence>CHATFFHKKCCTWNSSAPRDELILQVVYSMRGRAVTDDHGSPWHMAQPAFRVVCTAPAIGLPFACILICAGQRRRARQMGRIARCDRSSSFLRDQIPAALIPAGRDIGYNLPLPRF</sequence>
<gene>
    <name evidence="2" type="ORF">ACFOFO_05480</name>
</gene>
<evidence type="ECO:0000313" key="2">
    <source>
        <dbReference type="EMBL" id="MFC3107412.1"/>
    </source>
</evidence>
<name>A0ABV7F0Q0_9BURK</name>
<feature type="transmembrane region" description="Helical" evidence="1">
    <location>
        <begin position="49"/>
        <end position="71"/>
    </location>
</feature>